<sequence length="483" mass="52319">MSRSGDLISPQTRHVALFPSAGMGHLIPFLRFGALLLRRTNCRVTLITVNPTVSLAESQHTSQFLSAYPQVTPLQLNLIPVDPATVNSDDPFWLRFEAVRRSAHLLGPLLSSASPPLSALVHDVSLISPVIPIAESLSLHSYVLFPASARMLSFVSYFSTFAAAGFGSANSDPLLRIPGISPIPRSSIPPPLLDPNSLFSRILMEDSPNLSRLNGILINSFEGLETEALEAINGGKVTKGSPPLFAVGPFPPFEFEKAEWSTPLNWLDQQPEGSVVYVSFGSRTALSRDQITEVGEGLVKSGCRFFWVVKDKKVDKEEDGGLNDVVGGELMEKMRGRGLVVKQWVDQSEVLSHRAVGGFVSHCGWNSVGEAALYGVRILAWPQNGDQKINAEVVRASGLGIWVESWGWRSGGGGDDRTVVVKGDEIGERVRELMGGESLRLQAAKIGDVARKASEVGGTRENALERFIGELLETKKNGTTTLL</sequence>
<dbReference type="AlphaFoldDB" id="A0A2P5E264"/>
<evidence type="ECO:0000313" key="6">
    <source>
        <dbReference type="EMBL" id="PON79636.1"/>
    </source>
</evidence>
<dbReference type="Pfam" id="PF00201">
    <property type="entry name" value="UDPGT"/>
    <property type="match status" value="1"/>
</dbReference>
<dbReference type="InterPro" id="IPR035595">
    <property type="entry name" value="UDP_glycos_trans_CS"/>
</dbReference>
<dbReference type="EMBL" id="JXTB01000003">
    <property type="protein sequence ID" value="PON79636.1"/>
    <property type="molecule type" value="Genomic_DNA"/>
</dbReference>
<dbReference type="SUPFAM" id="SSF53756">
    <property type="entry name" value="UDP-Glycosyltransferase/glycogen phosphorylase"/>
    <property type="match status" value="1"/>
</dbReference>
<evidence type="ECO:0000256" key="1">
    <source>
        <dbReference type="ARBA" id="ARBA00009995"/>
    </source>
</evidence>
<evidence type="ECO:0000313" key="7">
    <source>
        <dbReference type="Proteomes" id="UP000237105"/>
    </source>
</evidence>
<evidence type="ECO:0000256" key="2">
    <source>
        <dbReference type="ARBA" id="ARBA00022676"/>
    </source>
</evidence>
<evidence type="ECO:0000256" key="4">
    <source>
        <dbReference type="RuleBase" id="RU003718"/>
    </source>
</evidence>
<evidence type="ECO:0000256" key="3">
    <source>
        <dbReference type="ARBA" id="ARBA00022679"/>
    </source>
</evidence>
<organism evidence="6 7">
    <name type="scientific">Parasponia andersonii</name>
    <name type="common">Sponia andersonii</name>
    <dbReference type="NCBI Taxonomy" id="3476"/>
    <lineage>
        <taxon>Eukaryota</taxon>
        <taxon>Viridiplantae</taxon>
        <taxon>Streptophyta</taxon>
        <taxon>Embryophyta</taxon>
        <taxon>Tracheophyta</taxon>
        <taxon>Spermatophyta</taxon>
        <taxon>Magnoliopsida</taxon>
        <taxon>eudicotyledons</taxon>
        <taxon>Gunneridae</taxon>
        <taxon>Pentapetalae</taxon>
        <taxon>rosids</taxon>
        <taxon>fabids</taxon>
        <taxon>Rosales</taxon>
        <taxon>Cannabaceae</taxon>
        <taxon>Parasponia</taxon>
    </lineage>
</organism>
<keyword evidence="7" id="KW-1185">Reference proteome</keyword>
<evidence type="ECO:0000256" key="5">
    <source>
        <dbReference type="RuleBase" id="RU362057"/>
    </source>
</evidence>
<reference evidence="7" key="1">
    <citation type="submission" date="2016-06" db="EMBL/GenBank/DDBJ databases">
        <title>Parallel loss of symbiosis genes in relatives of nitrogen-fixing non-legume Parasponia.</title>
        <authorList>
            <person name="Van Velzen R."/>
            <person name="Holmer R."/>
            <person name="Bu F."/>
            <person name="Rutten L."/>
            <person name="Van Zeijl A."/>
            <person name="Liu W."/>
            <person name="Santuari L."/>
            <person name="Cao Q."/>
            <person name="Sharma T."/>
            <person name="Shen D."/>
            <person name="Roswanjaya Y."/>
            <person name="Wardhani T."/>
            <person name="Kalhor M.S."/>
            <person name="Jansen J."/>
            <person name="Van den Hoogen J."/>
            <person name="Gungor B."/>
            <person name="Hartog M."/>
            <person name="Hontelez J."/>
            <person name="Verver J."/>
            <person name="Yang W.-C."/>
            <person name="Schijlen E."/>
            <person name="Repin R."/>
            <person name="Schilthuizen M."/>
            <person name="Schranz E."/>
            <person name="Heidstra R."/>
            <person name="Miyata K."/>
            <person name="Fedorova E."/>
            <person name="Kohlen W."/>
            <person name="Bisseling T."/>
            <person name="Smit S."/>
            <person name="Geurts R."/>
        </authorList>
    </citation>
    <scope>NUCLEOTIDE SEQUENCE [LARGE SCALE GENOMIC DNA]</scope>
    <source>
        <strain evidence="7">cv. WU1-14</strain>
    </source>
</reference>
<comment type="similarity">
    <text evidence="1 4">Belongs to the UDP-glycosyltransferase family.</text>
</comment>
<dbReference type="FunFam" id="3.40.50.2000:FF:000060">
    <property type="entry name" value="Glycosyltransferase"/>
    <property type="match status" value="1"/>
</dbReference>
<dbReference type="CDD" id="cd03784">
    <property type="entry name" value="GT1_Gtf-like"/>
    <property type="match status" value="1"/>
</dbReference>
<keyword evidence="3 4" id="KW-0808">Transferase</keyword>
<dbReference type="PANTHER" id="PTHR48048">
    <property type="entry name" value="GLYCOSYLTRANSFERASE"/>
    <property type="match status" value="1"/>
</dbReference>
<accession>A0A2P5E264</accession>
<dbReference type="InterPro" id="IPR050481">
    <property type="entry name" value="UDP-glycosyltransf_plant"/>
</dbReference>
<dbReference type="PANTHER" id="PTHR48048:SF76">
    <property type="entry name" value="UDP-GLYCOSYLTRANSFERASE 708D1-LIKE"/>
    <property type="match status" value="1"/>
</dbReference>
<comment type="caution">
    <text evidence="6">The sequence shown here is derived from an EMBL/GenBank/DDBJ whole genome shotgun (WGS) entry which is preliminary data.</text>
</comment>
<proteinExistence type="inferred from homology"/>
<dbReference type="EC" id="2.4.1.-" evidence="5"/>
<dbReference type="PROSITE" id="PS00375">
    <property type="entry name" value="UDPGT"/>
    <property type="match status" value="1"/>
</dbReference>
<dbReference type="Proteomes" id="UP000237105">
    <property type="component" value="Unassembled WGS sequence"/>
</dbReference>
<dbReference type="Gene3D" id="3.40.50.2000">
    <property type="entry name" value="Glycogen Phosphorylase B"/>
    <property type="match status" value="2"/>
</dbReference>
<name>A0A2P5E264_PARAD</name>
<dbReference type="GO" id="GO:0035251">
    <property type="term" value="F:UDP-glucosyltransferase activity"/>
    <property type="evidence" value="ECO:0007669"/>
    <property type="project" value="InterPro"/>
</dbReference>
<dbReference type="OrthoDB" id="5835829at2759"/>
<protein>
    <recommendedName>
        <fullName evidence="5">Glycosyltransferase</fullName>
        <ecNumber evidence="5">2.4.1.-</ecNumber>
    </recommendedName>
</protein>
<gene>
    <name evidence="6" type="ORF">PanWU01x14_008680</name>
</gene>
<dbReference type="InterPro" id="IPR002213">
    <property type="entry name" value="UDP_glucos_trans"/>
</dbReference>
<keyword evidence="2 4" id="KW-0328">Glycosyltransferase</keyword>